<dbReference type="PROSITE" id="PS50067">
    <property type="entry name" value="KINESIN_MOTOR_2"/>
    <property type="match status" value="1"/>
</dbReference>
<protein>
    <recommendedName>
        <fullName evidence="11">Kinesin-like protein</fullName>
    </recommendedName>
</protein>
<dbReference type="PANTHER" id="PTHR47972:SF45">
    <property type="entry name" value="PROTEIN CLARET SEGREGATIONAL"/>
    <property type="match status" value="1"/>
</dbReference>
<evidence type="ECO:0000256" key="1">
    <source>
        <dbReference type="ARBA" id="ARBA00004245"/>
    </source>
</evidence>
<evidence type="ECO:0000256" key="9">
    <source>
        <dbReference type="ARBA" id="ARBA00023212"/>
    </source>
</evidence>
<evidence type="ECO:0000256" key="6">
    <source>
        <dbReference type="ARBA" id="ARBA00022840"/>
    </source>
</evidence>
<evidence type="ECO:0000313" key="15">
    <source>
        <dbReference type="EMBL" id="KAF5645258.1"/>
    </source>
</evidence>
<feature type="compositionally biased region" description="Polar residues" evidence="13">
    <location>
        <begin position="1"/>
        <end position="12"/>
    </location>
</feature>
<dbReference type="Gene3D" id="3.40.850.10">
    <property type="entry name" value="Kinesin motor domain"/>
    <property type="match status" value="1"/>
</dbReference>
<dbReference type="GO" id="GO:0008569">
    <property type="term" value="F:minus-end-directed microtubule motor activity"/>
    <property type="evidence" value="ECO:0007669"/>
    <property type="project" value="UniProtKB-ARBA"/>
</dbReference>
<dbReference type="GO" id="GO:0008017">
    <property type="term" value="F:microtubule binding"/>
    <property type="evidence" value="ECO:0007669"/>
    <property type="project" value="InterPro"/>
</dbReference>
<evidence type="ECO:0000259" key="14">
    <source>
        <dbReference type="PROSITE" id="PS50067"/>
    </source>
</evidence>
<dbReference type="PRINTS" id="PR00380">
    <property type="entry name" value="KINESINHEAVY"/>
</dbReference>
<evidence type="ECO:0000256" key="2">
    <source>
        <dbReference type="ARBA" id="ARBA00010899"/>
    </source>
</evidence>
<dbReference type="SMART" id="SM00129">
    <property type="entry name" value="KISc"/>
    <property type="match status" value="1"/>
</dbReference>
<keyword evidence="3" id="KW-0963">Cytoplasm</keyword>
<evidence type="ECO:0000256" key="5">
    <source>
        <dbReference type="ARBA" id="ARBA00022741"/>
    </source>
</evidence>
<organism evidence="15 16">
    <name type="scientific">Fusarium tjaetaba</name>
    <dbReference type="NCBI Taxonomy" id="1567544"/>
    <lineage>
        <taxon>Eukaryota</taxon>
        <taxon>Fungi</taxon>
        <taxon>Dikarya</taxon>
        <taxon>Ascomycota</taxon>
        <taxon>Pezizomycotina</taxon>
        <taxon>Sordariomycetes</taxon>
        <taxon>Hypocreomycetidae</taxon>
        <taxon>Hypocreales</taxon>
        <taxon>Nectriaceae</taxon>
        <taxon>Fusarium</taxon>
        <taxon>Fusarium fujikuroi species complex</taxon>
    </lineage>
</organism>
<feature type="binding site" evidence="10">
    <location>
        <begin position="563"/>
        <end position="570"/>
    </location>
    <ligand>
        <name>ATP</name>
        <dbReference type="ChEBI" id="CHEBI:30616"/>
    </ligand>
</feature>
<dbReference type="GO" id="GO:0090307">
    <property type="term" value="P:mitotic spindle assembly"/>
    <property type="evidence" value="ECO:0007669"/>
    <property type="project" value="UniProtKB-ARBA"/>
</dbReference>
<dbReference type="InterPro" id="IPR036961">
    <property type="entry name" value="Kinesin_motor_dom_sf"/>
</dbReference>
<feature type="compositionally biased region" description="Polar residues" evidence="13">
    <location>
        <begin position="110"/>
        <end position="124"/>
    </location>
</feature>
<keyword evidence="9" id="KW-0206">Cytoskeleton</keyword>
<dbReference type="GeneID" id="59300979"/>
<keyword evidence="8 10" id="KW-0505">Motor protein</keyword>
<comment type="subcellular location">
    <subcellularLocation>
        <location evidence="1">Cytoplasm</location>
        <location evidence="1">Cytoskeleton</location>
    </subcellularLocation>
</comment>
<dbReference type="InterPro" id="IPR001752">
    <property type="entry name" value="Kinesin_motor_dom"/>
</dbReference>
<dbReference type="InterPro" id="IPR027640">
    <property type="entry name" value="Kinesin-like_fam"/>
</dbReference>
<evidence type="ECO:0000256" key="13">
    <source>
        <dbReference type="SAM" id="MobiDB-lite"/>
    </source>
</evidence>
<keyword evidence="7 12" id="KW-0175">Coiled coil</keyword>
<dbReference type="GO" id="GO:0007018">
    <property type="term" value="P:microtubule-based movement"/>
    <property type="evidence" value="ECO:0007669"/>
    <property type="project" value="InterPro"/>
</dbReference>
<evidence type="ECO:0000256" key="3">
    <source>
        <dbReference type="ARBA" id="ARBA00022490"/>
    </source>
</evidence>
<dbReference type="SUPFAM" id="SSF52540">
    <property type="entry name" value="P-loop containing nucleoside triphosphate hydrolases"/>
    <property type="match status" value="1"/>
</dbReference>
<evidence type="ECO:0000313" key="16">
    <source>
        <dbReference type="Proteomes" id="UP000530670"/>
    </source>
</evidence>
<keyword evidence="6 10" id="KW-0067">ATP-binding</keyword>
<evidence type="ECO:0000256" key="11">
    <source>
        <dbReference type="RuleBase" id="RU000394"/>
    </source>
</evidence>
<evidence type="ECO:0000256" key="7">
    <source>
        <dbReference type="ARBA" id="ARBA00023054"/>
    </source>
</evidence>
<feature type="region of interest" description="Disordered" evidence="13">
    <location>
        <begin position="1"/>
        <end position="124"/>
    </location>
</feature>
<evidence type="ECO:0000256" key="10">
    <source>
        <dbReference type="PROSITE-ProRule" id="PRU00283"/>
    </source>
</evidence>
<feature type="compositionally biased region" description="Basic and acidic residues" evidence="13">
    <location>
        <begin position="68"/>
        <end position="79"/>
    </location>
</feature>
<comment type="similarity">
    <text evidence="2">Belongs to the TRAFAC class myosin-kinesin ATPase superfamily. Kinesin family. KIN-14 subfamily.</text>
</comment>
<gene>
    <name evidence="15" type="ORF">FTJAE_2508</name>
</gene>
<dbReference type="InterPro" id="IPR019821">
    <property type="entry name" value="Kinesin_motor_CS"/>
</dbReference>
<keyword evidence="4 11" id="KW-0493">Microtubule</keyword>
<feature type="coiled-coil region" evidence="12">
    <location>
        <begin position="217"/>
        <end position="458"/>
    </location>
</feature>
<evidence type="ECO:0000256" key="4">
    <source>
        <dbReference type="ARBA" id="ARBA00022701"/>
    </source>
</evidence>
<feature type="compositionally biased region" description="Polar residues" evidence="13">
    <location>
        <begin position="34"/>
        <end position="52"/>
    </location>
</feature>
<dbReference type="GO" id="GO:0005874">
    <property type="term" value="C:microtubule"/>
    <property type="evidence" value="ECO:0007669"/>
    <property type="project" value="UniProtKB-KW"/>
</dbReference>
<dbReference type="Pfam" id="PF00225">
    <property type="entry name" value="Kinesin"/>
    <property type="match status" value="1"/>
</dbReference>
<name>A0A8H5W4R8_9HYPO</name>
<dbReference type="InterPro" id="IPR027417">
    <property type="entry name" value="P-loop_NTPase"/>
</dbReference>
<dbReference type="PROSITE" id="PS00411">
    <property type="entry name" value="KINESIN_MOTOR_1"/>
    <property type="match status" value="1"/>
</dbReference>
<comment type="caution">
    <text evidence="15">The sequence shown here is derived from an EMBL/GenBank/DDBJ whole genome shotgun (WGS) entry which is preliminary data.</text>
</comment>
<dbReference type="EMBL" id="JAAQRI010000048">
    <property type="protein sequence ID" value="KAF5645258.1"/>
    <property type="molecule type" value="Genomic_DNA"/>
</dbReference>
<accession>A0A8H5W4R8</accession>
<dbReference type="RefSeq" id="XP_037210363.1">
    <property type="nucleotide sequence ID" value="XM_037348709.1"/>
</dbReference>
<keyword evidence="5 10" id="KW-0547">Nucleotide-binding</keyword>
<dbReference type="FunFam" id="3.40.850.10:FF:000065">
    <property type="entry name" value="Kinesin-like protein"/>
    <property type="match status" value="1"/>
</dbReference>
<feature type="domain" description="Kinesin motor" evidence="14">
    <location>
        <begin position="472"/>
        <end position="802"/>
    </location>
</feature>
<reference evidence="15 16" key="1">
    <citation type="submission" date="2020-05" db="EMBL/GenBank/DDBJ databases">
        <title>Identification and distribution of gene clusters putatively required for synthesis of sphingolipid metabolism inhibitors in phylogenetically diverse species of the filamentous fungus Fusarium.</title>
        <authorList>
            <person name="Kim H.-S."/>
            <person name="Busman M."/>
            <person name="Brown D.W."/>
            <person name="Divon H."/>
            <person name="Uhlig S."/>
            <person name="Proctor R.H."/>
        </authorList>
    </citation>
    <scope>NUCLEOTIDE SEQUENCE [LARGE SCALE GENOMIC DNA]</scope>
    <source>
        <strain evidence="15 16">NRRL 66243</strain>
    </source>
</reference>
<dbReference type="PANTHER" id="PTHR47972">
    <property type="entry name" value="KINESIN-LIKE PROTEIN KLP-3"/>
    <property type="match status" value="1"/>
</dbReference>
<dbReference type="OrthoDB" id="3176171at2759"/>
<dbReference type="AlphaFoldDB" id="A0A8H5W4R8"/>
<feature type="region of interest" description="Disordered" evidence="13">
    <location>
        <begin position="137"/>
        <end position="181"/>
    </location>
</feature>
<feature type="compositionally biased region" description="Low complexity" evidence="13">
    <location>
        <begin position="146"/>
        <end position="155"/>
    </location>
</feature>
<sequence length="817" mass="92003">MEENPTFRSSKISRLPAPSMSMSIGAGGAGLTEWSESQHNARIASTASSLSALKNLKREIPQPASQSDPKRKPLSDRALEYPSKPTSHVPAAAGIRSNMRPQSLAGMSSGLKQPSATQSRYGTSSNVFSRNQAARNGAPTATSRINGANGVNGVNGRPGHARSKSQAPRPRTAHALREEDRYEAPTNNAWDVDGRVVDMESQFKELKEMVNTTLSERKGQDDALELAKKRVQELEGDRQKLDMRNDALKSDLDAAREEGRQIRHEMEKQKWEYQRQVDDLERKHREKIDDMSRQHRTAVDELRRELDRLKEQETKDHEQKIESLTRMYHQELAEERQKKDREIQELRLRMGNEHQDMGMAIQKKDRELQEVNSQVEGLRGDLERERTLKNSLQTNIAELSAANTTLEAKINSLKSHVEFLESDSKAQSDSFASMEARLQEALRIAEEAQHKLIKEETERRVLFNKYQELKGNIRVMCRVRPALGNGEGEEAKMLFPDDKTSAEIVLAGPEEKSSLGQITRKNYPFEFDRVFVPGTQNQEIFGEISQLVQSALDGYNVCIFCYGQTGSGKTHTMSSNDGMIPRATHMIYDTITKLKEKSWEYTMEGSFVEVYNEELNDLLTPNERSAKRLEIRHDEARKQTTITNCTSVRLDSPSSVETMLEEAQNNRSVAATKANERSSRSHSIFILKLIGENSATGERCEGTLNLVDLAGSERLKHSQAEGDRMKETQNINKSLSCLGDVIEALGRGSGHIPYRNSKLTHLLQYSLGGNSKTLMFVMVSPLEQHLKETLTSLRFATKVHNTHIGTAKATKKVRDST</sequence>
<dbReference type="CDD" id="cd01366">
    <property type="entry name" value="KISc_C_terminal"/>
    <property type="match status" value="1"/>
</dbReference>
<evidence type="ECO:0000256" key="8">
    <source>
        <dbReference type="ARBA" id="ARBA00023175"/>
    </source>
</evidence>
<dbReference type="GO" id="GO:0005524">
    <property type="term" value="F:ATP binding"/>
    <property type="evidence" value="ECO:0007669"/>
    <property type="project" value="UniProtKB-UniRule"/>
</dbReference>
<proteinExistence type="inferred from homology"/>
<keyword evidence="16" id="KW-1185">Reference proteome</keyword>
<dbReference type="Proteomes" id="UP000530670">
    <property type="component" value="Unassembled WGS sequence"/>
</dbReference>
<evidence type="ECO:0000256" key="12">
    <source>
        <dbReference type="SAM" id="Coils"/>
    </source>
</evidence>